<evidence type="ECO:0000256" key="6">
    <source>
        <dbReference type="RuleBase" id="RU366058"/>
    </source>
</evidence>
<dbReference type="GO" id="GO:0005886">
    <property type="term" value="C:plasma membrane"/>
    <property type="evidence" value="ECO:0007669"/>
    <property type="project" value="UniProtKB-SubCell"/>
</dbReference>
<protein>
    <recommendedName>
        <fullName evidence="6">TVP38/TMEM64 family membrane protein</fullName>
    </recommendedName>
</protein>
<evidence type="ECO:0000256" key="2">
    <source>
        <dbReference type="ARBA" id="ARBA00022475"/>
    </source>
</evidence>
<comment type="subcellular location">
    <subcellularLocation>
        <location evidence="1 6">Cell membrane</location>
        <topology evidence="1 6">Multi-pass membrane protein</topology>
    </subcellularLocation>
</comment>
<reference evidence="8" key="1">
    <citation type="submission" date="2020-06" db="EMBL/GenBank/DDBJ databases">
        <title>Insight into the genomes of haloalkaliphilic bacilli from Kenyan soda lakes.</title>
        <authorList>
            <person name="Mwirichia R."/>
            <person name="Villamizar G.C."/>
            <person name="Poehlein A."/>
            <person name="Mugweru J."/>
            <person name="Kipnyargis A."/>
            <person name="Kiplimo D."/>
            <person name="Orwa P."/>
            <person name="Daniel R."/>
        </authorList>
    </citation>
    <scope>NUCLEOTIDE SEQUENCE</scope>
    <source>
        <strain evidence="8">B1096_S55</strain>
    </source>
</reference>
<evidence type="ECO:0000259" key="7">
    <source>
        <dbReference type="Pfam" id="PF09335"/>
    </source>
</evidence>
<evidence type="ECO:0000256" key="3">
    <source>
        <dbReference type="ARBA" id="ARBA00022692"/>
    </source>
</evidence>
<evidence type="ECO:0000256" key="1">
    <source>
        <dbReference type="ARBA" id="ARBA00004651"/>
    </source>
</evidence>
<dbReference type="InterPro" id="IPR015414">
    <property type="entry name" value="TMEM64"/>
</dbReference>
<dbReference type="PANTHER" id="PTHR12677">
    <property type="entry name" value="GOLGI APPARATUS MEMBRANE PROTEIN TVP38-RELATED"/>
    <property type="match status" value="1"/>
</dbReference>
<keyword evidence="2 6" id="KW-1003">Cell membrane</keyword>
<dbReference type="EMBL" id="JABXYM010000001">
    <property type="protein sequence ID" value="MCR6096300.1"/>
    <property type="molecule type" value="Genomic_DNA"/>
</dbReference>
<feature type="transmembrane region" description="Helical" evidence="6">
    <location>
        <begin position="6"/>
        <end position="27"/>
    </location>
</feature>
<keyword evidence="5 6" id="KW-0472">Membrane</keyword>
<accession>A0A9Q4FWS7</accession>
<sequence>MPTKLLLKIVAVLTLIGLLIYFNYTHLKLHPDQIQRTMLSFGIWAPIMFIVIFSLRPFVLFPSSVLAIAGGLSFGPVLGPLVTYVGSLSGAIVSFLVVRKLGGRLNQKEWQGRGKSLQKNIESNGFYYVMALRIIPVINFDFVSYLSALSRISFYKYVGATMLGIIPGTLAFNLLGASFVDLSLHMILLTTFMFIVALAVPVIIRKVMKKKNIDIDLLPDEHL</sequence>
<gene>
    <name evidence="8" type="ORF">HXA33_07030</name>
</gene>
<feature type="domain" description="VTT" evidence="7">
    <location>
        <begin position="61"/>
        <end position="177"/>
    </location>
</feature>
<evidence type="ECO:0000313" key="9">
    <source>
        <dbReference type="Proteomes" id="UP001057753"/>
    </source>
</evidence>
<comment type="caution">
    <text evidence="8">The sequence shown here is derived from an EMBL/GenBank/DDBJ whole genome shotgun (WGS) entry which is preliminary data.</text>
</comment>
<evidence type="ECO:0000313" key="8">
    <source>
        <dbReference type="EMBL" id="MCR6096300.1"/>
    </source>
</evidence>
<name>A0A9Q4FWS7_SALAG</name>
<feature type="transmembrane region" description="Helical" evidence="6">
    <location>
        <begin position="154"/>
        <end position="176"/>
    </location>
</feature>
<dbReference type="InterPro" id="IPR032816">
    <property type="entry name" value="VTT_dom"/>
</dbReference>
<feature type="transmembrane region" description="Helical" evidence="6">
    <location>
        <begin position="39"/>
        <end position="61"/>
    </location>
</feature>
<evidence type="ECO:0000256" key="5">
    <source>
        <dbReference type="ARBA" id="ARBA00023136"/>
    </source>
</evidence>
<dbReference type="Pfam" id="PF09335">
    <property type="entry name" value="VTT_dom"/>
    <property type="match status" value="1"/>
</dbReference>
<proteinExistence type="inferred from homology"/>
<feature type="transmembrane region" description="Helical" evidence="6">
    <location>
        <begin position="182"/>
        <end position="204"/>
    </location>
</feature>
<evidence type="ECO:0000256" key="4">
    <source>
        <dbReference type="ARBA" id="ARBA00022989"/>
    </source>
</evidence>
<comment type="similarity">
    <text evidence="6">Belongs to the TVP38/TMEM64 family.</text>
</comment>
<dbReference type="RefSeq" id="WP_257820936.1">
    <property type="nucleotide sequence ID" value="NZ_JABXYM010000001.1"/>
</dbReference>
<dbReference type="PANTHER" id="PTHR12677:SF59">
    <property type="entry name" value="GOLGI APPARATUS MEMBRANE PROTEIN TVP38-RELATED"/>
    <property type="match status" value="1"/>
</dbReference>
<organism evidence="8 9">
    <name type="scientific">Salipaludibacillus agaradhaerens</name>
    <name type="common">Bacillus agaradhaerens</name>
    <dbReference type="NCBI Taxonomy" id="76935"/>
    <lineage>
        <taxon>Bacteria</taxon>
        <taxon>Bacillati</taxon>
        <taxon>Bacillota</taxon>
        <taxon>Bacilli</taxon>
        <taxon>Bacillales</taxon>
        <taxon>Bacillaceae</taxon>
    </lineage>
</organism>
<keyword evidence="3 6" id="KW-0812">Transmembrane</keyword>
<feature type="transmembrane region" description="Helical" evidence="6">
    <location>
        <begin position="81"/>
        <end position="98"/>
    </location>
</feature>
<keyword evidence="4 6" id="KW-1133">Transmembrane helix</keyword>
<keyword evidence="9" id="KW-1185">Reference proteome</keyword>
<dbReference type="Proteomes" id="UP001057753">
    <property type="component" value="Unassembled WGS sequence"/>
</dbReference>
<dbReference type="AlphaFoldDB" id="A0A9Q4FWS7"/>